<dbReference type="GO" id="GO:0080019">
    <property type="term" value="F:alcohol-forming very long-chain fatty acyl-CoA reductase activity"/>
    <property type="evidence" value="ECO:0007669"/>
    <property type="project" value="InterPro"/>
</dbReference>
<dbReference type="InterPro" id="IPR026055">
    <property type="entry name" value="FAR"/>
</dbReference>
<proteinExistence type="inferred from homology"/>
<keyword evidence="8" id="KW-1185">Reference proteome</keyword>
<dbReference type="GO" id="GO:0035336">
    <property type="term" value="P:long-chain fatty-acyl-CoA metabolic process"/>
    <property type="evidence" value="ECO:0007669"/>
    <property type="project" value="TreeGrafter"/>
</dbReference>
<reference evidence="7 8" key="1">
    <citation type="submission" date="2017-09" db="EMBL/GenBank/DDBJ databases">
        <title>WGS assembly of Aquilegia coerulea Goldsmith.</title>
        <authorList>
            <person name="Hodges S."/>
            <person name="Kramer E."/>
            <person name="Nordborg M."/>
            <person name="Tomkins J."/>
            <person name="Borevitz J."/>
            <person name="Derieg N."/>
            <person name="Yan J."/>
            <person name="Mihaltcheva S."/>
            <person name="Hayes R.D."/>
            <person name="Rokhsar D."/>
        </authorList>
    </citation>
    <scope>NUCLEOTIDE SEQUENCE [LARGE SCALE GENOMIC DNA]</scope>
    <source>
        <strain evidence="8">cv. Goldsmith</strain>
    </source>
</reference>
<dbReference type="PANTHER" id="PTHR11011">
    <property type="entry name" value="MALE STERILITY PROTEIN 2-RELATED"/>
    <property type="match status" value="1"/>
</dbReference>
<comment type="catalytic activity">
    <reaction evidence="4">
        <text>a long-chain fatty acyl-CoA + 2 NADPH + 2 H(+) = a long-chain primary fatty alcohol + 2 NADP(+) + CoA</text>
        <dbReference type="Rhea" id="RHEA:52716"/>
        <dbReference type="ChEBI" id="CHEBI:15378"/>
        <dbReference type="ChEBI" id="CHEBI:57287"/>
        <dbReference type="ChEBI" id="CHEBI:57783"/>
        <dbReference type="ChEBI" id="CHEBI:58349"/>
        <dbReference type="ChEBI" id="CHEBI:77396"/>
        <dbReference type="ChEBI" id="CHEBI:83139"/>
        <dbReference type="EC" id="1.2.1.84"/>
    </reaction>
</comment>
<dbReference type="CDD" id="cd09071">
    <property type="entry name" value="FAR_C"/>
    <property type="match status" value="1"/>
</dbReference>
<evidence type="ECO:0000256" key="1">
    <source>
        <dbReference type="ARBA" id="ARBA00005928"/>
    </source>
</evidence>
<dbReference type="PANTHER" id="PTHR11011:SF45">
    <property type="entry name" value="FATTY ACYL-COA REDUCTASE CG8306-RELATED"/>
    <property type="match status" value="1"/>
</dbReference>
<dbReference type="InterPro" id="IPR013120">
    <property type="entry name" value="FAR_NAD-bd"/>
</dbReference>
<evidence type="ECO:0000259" key="6">
    <source>
        <dbReference type="Pfam" id="PF07993"/>
    </source>
</evidence>
<name>A0A2G5EUE6_AQUCA</name>
<dbReference type="Proteomes" id="UP000230069">
    <property type="component" value="Unassembled WGS sequence"/>
</dbReference>
<dbReference type="Pfam" id="PF03015">
    <property type="entry name" value="Sterile"/>
    <property type="match status" value="1"/>
</dbReference>
<dbReference type="InterPro" id="IPR036291">
    <property type="entry name" value="NAD(P)-bd_dom_sf"/>
</dbReference>
<comment type="function">
    <text evidence="4">Catalyzes the reduction of fatty acyl-CoA to fatty alcohols.</text>
</comment>
<dbReference type="InParanoid" id="A0A2G5EUE6"/>
<protein>
    <recommendedName>
        <fullName evidence="4">Fatty acyl-CoA reductase</fullName>
        <ecNumber evidence="4">1.2.1.84</ecNumber>
    </recommendedName>
</protein>
<dbReference type="CDD" id="cd05236">
    <property type="entry name" value="FAR-N_SDR_e"/>
    <property type="match status" value="1"/>
</dbReference>
<dbReference type="SUPFAM" id="SSF51735">
    <property type="entry name" value="NAD(P)-binding Rossmann-fold domains"/>
    <property type="match status" value="1"/>
</dbReference>
<organism evidence="7 8">
    <name type="scientific">Aquilegia coerulea</name>
    <name type="common">Rocky mountain columbine</name>
    <dbReference type="NCBI Taxonomy" id="218851"/>
    <lineage>
        <taxon>Eukaryota</taxon>
        <taxon>Viridiplantae</taxon>
        <taxon>Streptophyta</taxon>
        <taxon>Embryophyta</taxon>
        <taxon>Tracheophyta</taxon>
        <taxon>Spermatophyta</taxon>
        <taxon>Magnoliopsida</taxon>
        <taxon>Ranunculales</taxon>
        <taxon>Ranunculaceae</taxon>
        <taxon>Thalictroideae</taxon>
        <taxon>Aquilegia</taxon>
    </lineage>
</organism>
<sequence length="575" mass="64653">MLRSLVFPRVTVAPKNVIHLSINGDRFGSKCCMENLWEKSSRKINNGNVGVSVRDQVSPLINVENTEVSMNGIQEEIRAKEMELSDGLGIVRFITGKVFLITGATGFLAKVLIEKILRTVPDVGKIYLLIKAKDEESAMQRIKTEIINTELFKTLQQAHGKSHQQFLLSKLVPVIGNLCESNLGMEMEISEQLANEVDIIINSGGNTTFDESFDVSLSTNTLGPCRFLSFAKRCKKLMLFLHVSTAYVNGERQGTLLEKPFNLGDSIAREKAASESPTRSFPLLNVEAEVEMALDARNGFQDSTVSTTMKELGLERAKTYGWHDTYVFTKAMGEMMIGNQREEIPVVIIRPSVIESTSIEPIPGWIEGIRMLDPLLISYAKGVLTGLPVDGKAAIDIVPVDMVVNAILAATVKHARMRTPGLSIYHVGSSVMNPILLQDFFGYFHDYFKSSPYMDLKKRPINIERMKLFNSMDEFHSHIQTEAVQKTGDATQGKNFLRRLRKSLDIAKHLAKIYEPYMFYGGRFDNSNTEKLWEEMSQEEQRSFGFDVRSIDWKDYICNIHIPGVMTHSLKGRGM</sequence>
<keyword evidence="4" id="KW-0560">Oxidoreductase</keyword>
<evidence type="ECO:0000313" key="7">
    <source>
        <dbReference type="EMBL" id="PIA59373.1"/>
    </source>
</evidence>
<evidence type="ECO:0000313" key="8">
    <source>
        <dbReference type="Proteomes" id="UP000230069"/>
    </source>
</evidence>
<dbReference type="GO" id="GO:0010345">
    <property type="term" value="P:suberin biosynthetic process"/>
    <property type="evidence" value="ECO:0007669"/>
    <property type="project" value="TreeGrafter"/>
</dbReference>
<dbReference type="GO" id="GO:0102965">
    <property type="term" value="F:alcohol-forming long-chain fatty acyl-CoA reductase activity"/>
    <property type="evidence" value="ECO:0007669"/>
    <property type="project" value="UniProtKB-EC"/>
</dbReference>
<dbReference type="EMBL" id="KZ305021">
    <property type="protein sequence ID" value="PIA59373.1"/>
    <property type="molecule type" value="Genomic_DNA"/>
</dbReference>
<keyword evidence="3 4" id="KW-0443">Lipid metabolism</keyword>
<feature type="domain" description="Thioester reductase (TE)" evidence="6">
    <location>
        <begin position="101"/>
        <end position="407"/>
    </location>
</feature>
<dbReference type="OrthoDB" id="429813at2759"/>
<comment type="similarity">
    <text evidence="1 4">Belongs to the fatty acyl-CoA reductase family.</text>
</comment>
<keyword evidence="2 4" id="KW-0444">Lipid biosynthesis</keyword>
<dbReference type="STRING" id="218851.A0A2G5EUE6"/>
<dbReference type="Pfam" id="PF07993">
    <property type="entry name" value="NAD_binding_4"/>
    <property type="match status" value="1"/>
</dbReference>
<dbReference type="Gene3D" id="3.40.50.720">
    <property type="entry name" value="NAD(P)-binding Rossmann-like Domain"/>
    <property type="match status" value="1"/>
</dbReference>
<accession>A0A2G5EUE6</accession>
<feature type="domain" description="Fatty acyl-CoA reductase C-terminal" evidence="5">
    <location>
        <begin position="498"/>
        <end position="571"/>
    </location>
</feature>
<evidence type="ECO:0000259" key="5">
    <source>
        <dbReference type="Pfam" id="PF03015"/>
    </source>
</evidence>
<evidence type="ECO:0000256" key="3">
    <source>
        <dbReference type="ARBA" id="ARBA00023098"/>
    </source>
</evidence>
<dbReference type="EC" id="1.2.1.84" evidence="4"/>
<keyword evidence="4" id="KW-0521">NADP</keyword>
<evidence type="ECO:0000256" key="4">
    <source>
        <dbReference type="RuleBase" id="RU363097"/>
    </source>
</evidence>
<evidence type="ECO:0000256" key="2">
    <source>
        <dbReference type="ARBA" id="ARBA00022516"/>
    </source>
</evidence>
<dbReference type="InterPro" id="IPR033640">
    <property type="entry name" value="FAR_C"/>
</dbReference>
<dbReference type="AlphaFoldDB" id="A0A2G5EUE6"/>
<gene>
    <name evidence="7" type="ORF">AQUCO_00400330v1</name>
</gene>